<name>A0A841KHN7_9HYPH</name>
<sequence>MRMPYVECRGARVHYRVDGSGEPLVLVHGTGGDAESNWALVVERLAREWTVIRPDYAGSGATEDDGRPLTADYLTAQIMAAAEAAGFGSYHLLGFSLGAALAAKIAGDFPERVRSLILLAGFQSSRDARSKMQFELWRDLMAANRRAMARLILLTGFSPDAVAAFGADGVAQAVEDTLTGINWDGMVRQVELDLAIDVSDSIAKITAPTLSIGCTHDYMVPPAHARALAEAIPSARYAELPTGHLAPMEKPDALVDIVVSFLREQRR</sequence>
<feature type="domain" description="AB hydrolase-1" evidence="2">
    <location>
        <begin position="24"/>
        <end position="256"/>
    </location>
</feature>
<keyword evidence="1" id="KW-0378">Hydrolase</keyword>
<dbReference type="EMBL" id="JACHEH010000005">
    <property type="protein sequence ID" value="MBB6168913.1"/>
    <property type="molecule type" value="Genomic_DNA"/>
</dbReference>
<evidence type="ECO:0000313" key="4">
    <source>
        <dbReference type="Proteomes" id="UP000588017"/>
    </source>
</evidence>
<evidence type="ECO:0000313" key="3">
    <source>
        <dbReference type="EMBL" id="MBB6168913.1"/>
    </source>
</evidence>
<dbReference type="PANTHER" id="PTHR43798">
    <property type="entry name" value="MONOACYLGLYCEROL LIPASE"/>
    <property type="match status" value="1"/>
</dbReference>
<accession>A0A841KHN7</accession>
<dbReference type="SUPFAM" id="SSF53474">
    <property type="entry name" value="alpha/beta-Hydrolases"/>
    <property type="match status" value="1"/>
</dbReference>
<dbReference type="AlphaFoldDB" id="A0A841KHN7"/>
<proteinExistence type="predicted"/>
<dbReference type="InterPro" id="IPR050266">
    <property type="entry name" value="AB_hydrolase_sf"/>
</dbReference>
<dbReference type="Pfam" id="PF12697">
    <property type="entry name" value="Abhydrolase_6"/>
    <property type="match status" value="1"/>
</dbReference>
<dbReference type="GO" id="GO:0016020">
    <property type="term" value="C:membrane"/>
    <property type="evidence" value="ECO:0007669"/>
    <property type="project" value="TreeGrafter"/>
</dbReference>
<dbReference type="PANTHER" id="PTHR43798:SF31">
    <property type="entry name" value="AB HYDROLASE SUPERFAMILY PROTEIN YCLE"/>
    <property type="match status" value="1"/>
</dbReference>
<dbReference type="InterPro" id="IPR000073">
    <property type="entry name" value="AB_hydrolase_1"/>
</dbReference>
<dbReference type="Gene3D" id="3.40.50.1820">
    <property type="entry name" value="alpha/beta hydrolase"/>
    <property type="match status" value="1"/>
</dbReference>
<reference evidence="3 4" key="1">
    <citation type="submission" date="2020-08" db="EMBL/GenBank/DDBJ databases">
        <title>Genomic Encyclopedia of Type Strains, Phase IV (KMG-IV): sequencing the most valuable type-strain genomes for metagenomic binning, comparative biology and taxonomic classification.</title>
        <authorList>
            <person name="Goeker M."/>
        </authorList>
    </citation>
    <scope>NUCLEOTIDE SEQUENCE [LARGE SCALE GENOMIC DNA]</scope>
    <source>
        <strain evidence="3 4">DSM 101465</strain>
    </source>
</reference>
<organism evidence="3 4">
    <name type="scientific">Chelatococcus composti</name>
    <dbReference type="NCBI Taxonomy" id="1743235"/>
    <lineage>
        <taxon>Bacteria</taxon>
        <taxon>Pseudomonadati</taxon>
        <taxon>Pseudomonadota</taxon>
        <taxon>Alphaproteobacteria</taxon>
        <taxon>Hyphomicrobiales</taxon>
        <taxon>Chelatococcaceae</taxon>
        <taxon>Chelatococcus</taxon>
    </lineage>
</organism>
<gene>
    <name evidence="3" type="ORF">HNQ73_002550</name>
</gene>
<dbReference type="GO" id="GO:0016787">
    <property type="term" value="F:hydrolase activity"/>
    <property type="evidence" value="ECO:0007669"/>
    <property type="project" value="UniProtKB-KW"/>
</dbReference>
<evidence type="ECO:0000256" key="1">
    <source>
        <dbReference type="ARBA" id="ARBA00022801"/>
    </source>
</evidence>
<dbReference type="RefSeq" id="WP_210305194.1">
    <property type="nucleotide sequence ID" value="NZ_BMHX01000005.1"/>
</dbReference>
<dbReference type="PRINTS" id="PR00111">
    <property type="entry name" value="ABHYDROLASE"/>
</dbReference>
<comment type="caution">
    <text evidence="3">The sequence shown here is derived from an EMBL/GenBank/DDBJ whole genome shotgun (WGS) entry which is preliminary data.</text>
</comment>
<dbReference type="InterPro" id="IPR029058">
    <property type="entry name" value="AB_hydrolase_fold"/>
</dbReference>
<dbReference type="Proteomes" id="UP000588017">
    <property type="component" value="Unassembled WGS sequence"/>
</dbReference>
<protein>
    <submittedName>
        <fullName evidence="3">Pimeloyl-ACP methyl ester carboxylesterase</fullName>
    </submittedName>
</protein>
<keyword evidence="4" id="KW-1185">Reference proteome</keyword>
<evidence type="ECO:0000259" key="2">
    <source>
        <dbReference type="Pfam" id="PF12697"/>
    </source>
</evidence>